<dbReference type="PANTHER" id="PTHR34069:SF2">
    <property type="entry name" value="BETA-KETOACYL-[ACYL-CARRIER-PROTEIN] SYNTHASE III"/>
    <property type="match status" value="1"/>
</dbReference>
<evidence type="ECO:0000313" key="6">
    <source>
        <dbReference type="Proteomes" id="UP000032534"/>
    </source>
</evidence>
<dbReference type="InterPro" id="IPR013747">
    <property type="entry name" value="ACP_syn_III_C"/>
</dbReference>
<dbReference type="PANTHER" id="PTHR34069">
    <property type="entry name" value="3-OXOACYL-[ACYL-CARRIER-PROTEIN] SYNTHASE 3"/>
    <property type="match status" value="1"/>
</dbReference>
<dbReference type="EMBL" id="JTHP01000057">
    <property type="protein sequence ID" value="KJD43465.1"/>
    <property type="molecule type" value="Genomic_DNA"/>
</dbReference>
<reference evidence="5 6" key="1">
    <citation type="submission" date="2014-11" db="EMBL/GenBank/DDBJ databases">
        <title>Draft Genome Sequences of Paenibacillus polymyxa NRRL B-30509 and Paenibacillus terrae NRRL B-30644, Strains from a Poultry Environment that Produce Tridecaptin A and Paenicidins.</title>
        <authorList>
            <person name="van Belkum M.J."/>
            <person name="Lohans C.T."/>
            <person name="Vederas J.C."/>
        </authorList>
    </citation>
    <scope>NUCLEOTIDE SEQUENCE [LARGE SCALE GENOMIC DNA]</scope>
    <source>
        <strain evidence="5 6">NRRL B-30644</strain>
    </source>
</reference>
<dbReference type="Gene3D" id="3.40.47.10">
    <property type="match status" value="1"/>
</dbReference>
<dbReference type="GO" id="GO:0004315">
    <property type="term" value="F:3-oxoacyl-[acyl-carrier-protein] synthase activity"/>
    <property type="evidence" value="ECO:0007669"/>
    <property type="project" value="InterPro"/>
</dbReference>
<dbReference type="Pfam" id="PF08545">
    <property type="entry name" value="ACP_syn_III"/>
    <property type="match status" value="1"/>
</dbReference>
<dbReference type="InterPro" id="IPR013751">
    <property type="entry name" value="ACP_syn_III_N"/>
</dbReference>
<dbReference type="Pfam" id="PF08541">
    <property type="entry name" value="ACP_syn_III_C"/>
    <property type="match status" value="1"/>
</dbReference>
<dbReference type="Proteomes" id="UP000032534">
    <property type="component" value="Unassembled WGS sequence"/>
</dbReference>
<evidence type="ECO:0000256" key="1">
    <source>
        <dbReference type="ARBA" id="ARBA00022679"/>
    </source>
</evidence>
<feature type="domain" description="Beta-ketoacyl-[acyl-carrier-protein] synthase III N-terminal" evidence="4">
    <location>
        <begin position="112"/>
        <end position="190"/>
    </location>
</feature>
<dbReference type="CDD" id="cd00830">
    <property type="entry name" value="KAS_III"/>
    <property type="match status" value="1"/>
</dbReference>
<keyword evidence="2" id="KW-0012">Acyltransferase</keyword>
<sequence>MSHIRIKALGVYHPPHSVDNEYYIRHFDEQGKDIRRFMEHMGRKKRYIIDSPHENGLTMGIAAAKKALDQAQMTGCDVDMIVFSTQVPESLFPMNALFIHQAIEARHDVVVMDSNANCAGMTVAVDQASRSMLSSPDVRTALIIGSDYNSLVSGPEDEITYANYGDAACAVILERTEEDTGFMDSMYFTDPVNIDKILYPAQGLAATLQADAPGKYIQWLPFDANMALPPTFELLERILKKNGLAPQDVRAYCLSQFSLANVLKIQEHLKLEDAQMIYVGDRYGYTGTSSPFIALYEGIESGRIRRGDYVLFWTIGAGYQLVAMLYKY</sequence>
<dbReference type="PATRIC" id="fig|159743.3.peg.5018"/>
<evidence type="ECO:0000259" key="3">
    <source>
        <dbReference type="Pfam" id="PF08541"/>
    </source>
</evidence>
<protein>
    <submittedName>
        <fullName evidence="5">3-oxoacyl-ACP synthase</fullName>
    </submittedName>
</protein>
<dbReference type="GO" id="GO:0006633">
    <property type="term" value="P:fatty acid biosynthetic process"/>
    <property type="evidence" value="ECO:0007669"/>
    <property type="project" value="InterPro"/>
</dbReference>
<accession>A0A0D7WWC0</accession>
<proteinExistence type="predicted"/>
<dbReference type="AlphaFoldDB" id="A0A0D7WWC0"/>
<dbReference type="OrthoDB" id="1704808at2"/>
<keyword evidence="1" id="KW-0808">Transferase</keyword>
<name>A0A0D7WWC0_9BACL</name>
<comment type="caution">
    <text evidence="5">The sequence shown here is derived from an EMBL/GenBank/DDBJ whole genome shotgun (WGS) entry which is preliminary data.</text>
</comment>
<keyword evidence="6" id="KW-1185">Reference proteome</keyword>
<evidence type="ECO:0000256" key="2">
    <source>
        <dbReference type="ARBA" id="ARBA00023315"/>
    </source>
</evidence>
<feature type="domain" description="Beta-ketoacyl-[acyl-carrier-protein] synthase III C-terminal" evidence="3">
    <location>
        <begin position="239"/>
        <end position="328"/>
    </location>
</feature>
<evidence type="ECO:0000313" key="5">
    <source>
        <dbReference type="EMBL" id="KJD43465.1"/>
    </source>
</evidence>
<dbReference type="RefSeq" id="WP_044648240.1">
    <property type="nucleotide sequence ID" value="NZ_JTHP01000057.1"/>
</dbReference>
<dbReference type="GO" id="GO:0044550">
    <property type="term" value="P:secondary metabolite biosynthetic process"/>
    <property type="evidence" value="ECO:0007669"/>
    <property type="project" value="TreeGrafter"/>
</dbReference>
<evidence type="ECO:0000259" key="4">
    <source>
        <dbReference type="Pfam" id="PF08545"/>
    </source>
</evidence>
<dbReference type="SUPFAM" id="SSF53901">
    <property type="entry name" value="Thiolase-like"/>
    <property type="match status" value="1"/>
</dbReference>
<organism evidence="5 6">
    <name type="scientific">Paenibacillus terrae</name>
    <dbReference type="NCBI Taxonomy" id="159743"/>
    <lineage>
        <taxon>Bacteria</taxon>
        <taxon>Bacillati</taxon>
        <taxon>Bacillota</taxon>
        <taxon>Bacilli</taxon>
        <taxon>Bacillales</taxon>
        <taxon>Paenibacillaceae</taxon>
        <taxon>Paenibacillus</taxon>
    </lineage>
</organism>
<gene>
    <name evidence="5" type="ORF">QD47_22580</name>
</gene>
<dbReference type="InterPro" id="IPR016039">
    <property type="entry name" value="Thiolase-like"/>
</dbReference>